<reference evidence="2" key="1">
    <citation type="journal article" date="2018" name="DNA Res.">
        <title>Multiple hybrid de novo genome assembly of finger millet, an orphan allotetraploid crop.</title>
        <authorList>
            <person name="Hatakeyama M."/>
            <person name="Aluri S."/>
            <person name="Balachadran M.T."/>
            <person name="Sivarajan S.R."/>
            <person name="Patrignani A."/>
            <person name="Gruter S."/>
            <person name="Poveda L."/>
            <person name="Shimizu-Inatsugi R."/>
            <person name="Baeten J."/>
            <person name="Francoijs K.J."/>
            <person name="Nataraja K.N."/>
            <person name="Reddy Y.A.N."/>
            <person name="Phadnis S."/>
            <person name="Ravikumar R.L."/>
            <person name="Schlapbach R."/>
            <person name="Sreeman S.M."/>
            <person name="Shimizu K.K."/>
        </authorList>
    </citation>
    <scope>NUCLEOTIDE SEQUENCE</scope>
</reference>
<feature type="domain" description="F-box/LRR-repeat protein 15/At3g58940/PEG3-like LRR" evidence="1">
    <location>
        <begin position="159"/>
        <end position="296"/>
    </location>
</feature>
<comment type="caution">
    <text evidence="2">The sequence shown here is derived from an EMBL/GenBank/DDBJ whole genome shotgun (WGS) entry which is preliminary data.</text>
</comment>
<reference evidence="2" key="2">
    <citation type="submission" date="2021-12" db="EMBL/GenBank/DDBJ databases">
        <title>Resequencing data analysis of finger millet.</title>
        <authorList>
            <person name="Hatakeyama M."/>
            <person name="Aluri S."/>
            <person name="Balachadran M.T."/>
            <person name="Sivarajan S.R."/>
            <person name="Poveda L."/>
            <person name="Shimizu-Inatsugi R."/>
            <person name="Schlapbach R."/>
            <person name="Sreeman S.M."/>
            <person name="Shimizu K.K."/>
        </authorList>
    </citation>
    <scope>NUCLEOTIDE SEQUENCE</scope>
</reference>
<evidence type="ECO:0000313" key="3">
    <source>
        <dbReference type="Proteomes" id="UP001054889"/>
    </source>
</evidence>
<dbReference type="Gene3D" id="3.80.10.10">
    <property type="entry name" value="Ribonuclease Inhibitor"/>
    <property type="match status" value="1"/>
</dbReference>
<dbReference type="AlphaFoldDB" id="A0AAV5E7F8"/>
<protein>
    <recommendedName>
        <fullName evidence="1">F-box/LRR-repeat protein 15/At3g58940/PEG3-like LRR domain-containing protein</fullName>
    </recommendedName>
</protein>
<sequence>MMEGSLPIPKPLIMEEEVIATGAAKKTLPPMLAVTMKALGVQPTPTNERSTHGQELLLTDAMKKEEGEGIDHISGLPDDILGTIVSILPTAKDVARTQVIAPQWRHIWLTVPLRLNLADLPEDNEILNNAVSGILSAHPGPGSSFCVQSYHLYEQNTTLSAWLRSPALNNLKELNLWDELSMFSHFHVRWKSPPPMSAVRFSTTLQVASLCKCKLTGTPIDKVHFPQLRQLALDQVIISKDLLHTMISNCSVLEFLLLNRNSGYGRVLINSSSLRSIGVGWNISNEPFIEQHKVLEMEKRASRDAQLDFVAEICFHDNLHIDHVRDLSLTDPFECRS</sequence>
<dbReference type="Pfam" id="PF24758">
    <property type="entry name" value="LRR_At5g56370"/>
    <property type="match status" value="1"/>
</dbReference>
<dbReference type="PANTHER" id="PTHR32141">
    <property type="match status" value="1"/>
</dbReference>
<name>A0AAV5E7F8_ELECO</name>
<evidence type="ECO:0000313" key="2">
    <source>
        <dbReference type="EMBL" id="GJN18439.1"/>
    </source>
</evidence>
<keyword evidence="3" id="KW-1185">Reference proteome</keyword>
<proteinExistence type="predicted"/>
<dbReference type="InterPro" id="IPR032675">
    <property type="entry name" value="LRR_dom_sf"/>
</dbReference>
<dbReference type="InterPro" id="IPR036047">
    <property type="entry name" value="F-box-like_dom_sf"/>
</dbReference>
<evidence type="ECO:0000259" key="1">
    <source>
        <dbReference type="Pfam" id="PF24758"/>
    </source>
</evidence>
<accession>A0AAV5E7F8</accession>
<dbReference type="EMBL" id="BQKI01000073">
    <property type="protein sequence ID" value="GJN18439.1"/>
    <property type="molecule type" value="Genomic_DNA"/>
</dbReference>
<organism evidence="2 3">
    <name type="scientific">Eleusine coracana subsp. coracana</name>
    <dbReference type="NCBI Taxonomy" id="191504"/>
    <lineage>
        <taxon>Eukaryota</taxon>
        <taxon>Viridiplantae</taxon>
        <taxon>Streptophyta</taxon>
        <taxon>Embryophyta</taxon>
        <taxon>Tracheophyta</taxon>
        <taxon>Spermatophyta</taxon>
        <taxon>Magnoliopsida</taxon>
        <taxon>Liliopsida</taxon>
        <taxon>Poales</taxon>
        <taxon>Poaceae</taxon>
        <taxon>PACMAD clade</taxon>
        <taxon>Chloridoideae</taxon>
        <taxon>Cynodonteae</taxon>
        <taxon>Eleusininae</taxon>
        <taxon>Eleusine</taxon>
    </lineage>
</organism>
<dbReference type="SUPFAM" id="SSF81383">
    <property type="entry name" value="F-box domain"/>
    <property type="match status" value="1"/>
</dbReference>
<dbReference type="InterPro" id="IPR055302">
    <property type="entry name" value="F-box_dom-containing"/>
</dbReference>
<dbReference type="InterPro" id="IPR055411">
    <property type="entry name" value="LRR_FXL15/At3g58940/PEG3-like"/>
</dbReference>
<dbReference type="Proteomes" id="UP001054889">
    <property type="component" value="Unassembled WGS sequence"/>
</dbReference>
<dbReference type="PANTHER" id="PTHR32141:SF179">
    <property type="entry name" value="F-BOX DOMAIN-CONTAINING PROTEIN"/>
    <property type="match status" value="1"/>
</dbReference>
<gene>
    <name evidence="2" type="primary">gb05602</name>
    <name evidence="2" type="ORF">PR202_gb05602</name>
</gene>
<dbReference type="SUPFAM" id="SSF52047">
    <property type="entry name" value="RNI-like"/>
    <property type="match status" value="1"/>
</dbReference>